<proteinExistence type="predicted"/>
<evidence type="ECO:0000313" key="3">
    <source>
        <dbReference type="EMBL" id="KXX82992.1"/>
    </source>
</evidence>
<evidence type="ECO:0000256" key="2">
    <source>
        <dbReference type="SAM" id="SignalP"/>
    </source>
</evidence>
<dbReference type="VEuPathDB" id="FungiDB:MMYC01_200426"/>
<evidence type="ECO:0000256" key="1">
    <source>
        <dbReference type="SAM" id="MobiDB-lite"/>
    </source>
</evidence>
<feature type="region of interest" description="Disordered" evidence="1">
    <location>
        <begin position="69"/>
        <end position="88"/>
    </location>
</feature>
<dbReference type="AlphaFoldDB" id="A0A175WHG1"/>
<dbReference type="EMBL" id="LCTW02000005">
    <property type="protein sequence ID" value="KXX82992.1"/>
    <property type="molecule type" value="Genomic_DNA"/>
</dbReference>
<gene>
    <name evidence="3" type="ORF">MMYC01_200426</name>
</gene>
<sequence>MKLISTLFGFAALATFAAAVQQHNIRIDIPRPAEVAQNPCSPIRGIALNAIAQYVKVQEPCGMIPRHDAAESRDALDERKPTRHSGCTVTLNSKTKAREQPVFKTEDDMAVCC</sequence>
<feature type="compositionally biased region" description="Basic and acidic residues" evidence="1">
    <location>
        <begin position="69"/>
        <end position="80"/>
    </location>
</feature>
<comment type="caution">
    <text evidence="3">The sequence shown here is derived from an EMBL/GenBank/DDBJ whole genome shotgun (WGS) entry which is preliminary data.</text>
</comment>
<dbReference type="Proteomes" id="UP000078237">
    <property type="component" value="Unassembled WGS sequence"/>
</dbReference>
<feature type="chain" id="PRO_5008044055" evidence="2">
    <location>
        <begin position="20"/>
        <end position="113"/>
    </location>
</feature>
<accession>A0A175WHG1</accession>
<reference evidence="3 4" key="1">
    <citation type="journal article" date="2016" name="Genome Announc.">
        <title>Genome Sequence of Madurella mycetomatis mm55, Isolated from a Human Mycetoma Case in Sudan.</title>
        <authorList>
            <person name="Smit S."/>
            <person name="Derks M.F."/>
            <person name="Bervoets S."/>
            <person name="Fahal A."/>
            <person name="van Leeuwen W."/>
            <person name="van Belkum A."/>
            <person name="van de Sande W.W."/>
        </authorList>
    </citation>
    <scope>NUCLEOTIDE SEQUENCE [LARGE SCALE GENOMIC DNA]</scope>
    <source>
        <strain evidence="4">mm55</strain>
    </source>
</reference>
<evidence type="ECO:0000313" key="4">
    <source>
        <dbReference type="Proteomes" id="UP000078237"/>
    </source>
</evidence>
<protein>
    <submittedName>
        <fullName evidence="3">Uncharacterized protein</fullName>
    </submittedName>
</protein>
<feature type="signal peptide" evidence="2">
    <location>
        <begin position="1"/>
        <end position="19"/>
    </location>
</feature>
<keyword evidence="4" id="KW-1185">Reference proteome</keyword>
<organism evidence="3 4">
    <name type="scientific">Madurella mycetomatis</name>
    <dbReference type="NCBI Taxonomy" id="100816"/>
    <lineage>
        <taxon>Eukaryota</taxon>
        <taxon>Fungi</taxon>
        <taxon>Dikarya</taxon>
        <taxon>Ascomycota</taxon>
        <taxon>Pezizomycotina</taxon>
        <taxon>Sordariomycetes</taxon>
        <taxon>Sordariomycetidae</taxon>
        <taxon>Sordariales</taxon>
        <taxon>Sordariales incertae sedis</taxon>
        <taxon>Madurella</taxon>
    </lineage>
</organism>
<name>A0A175WHG1_9PEZI</name>
<keyword evidence="2" id="KW-0732">Signal</keyword>